<dbReference type="EMBL" id="GG745354">
    <property type="protein sequence ID" value="KNE67654.1"/>
    <property type="molecule type" value="Genomic_DNA"/>
</dbReference>
<dbReference type="InterPro" id="IPR019605">
    <property type="entry name" value="Misato_II_tubulin-like"/>
</dbReference>
<dbReference type="OrthoDB" id="271881at2759"/>
<dbReference type="PANTHER" id="PTHR13391">
    <property type="entry name" value="MITOCHONDRIAL DISTRIBUTION REGULATOR MISATO"/>
    <property type="match status" value="1"/>
</dbReference>
<name>A0A0L0SZA8_ALLM3</name>
<evidence type="ECO:0000256" key="2">
    <source>
        <dbReference type="ARBA" id="ARBA00004173"/>
    </source>
</evidence>
<dbReference type="Pfam" id="PF10644">
    <property type="entry name" value="Misat_Tub_SegII"/>
    <property type="match status" value="1"/>
</dbReference>
<comment type="subcellular location">
    <subcellularLocation>
        <location evidence="2">Mitochondrion</location>
    </subcellularLocation>
</comment>
<evidence type="ECO:0000313" key="7">
    <source>
        <dbReference type="EMBL" id="KNE67654.1"/>
    </source>
</evidence>
<dbReference type="Pfam" id="PF14881">
    <property type="entry name" value="Tubulin_3"/>
    <property type="match status" value="1"/>
</dbReference>
<feature type="domain" description="Misato Segment II tubulin-like" evidence="5">
    <location>
        <begin position="2"/>
        <end position="110"/>
    </location>
</feature>
<accession>A0A0L0SZA8</accession>
<dbReference type="eggNOG" id="KOG2530">
    <property type="taxonomic scope" value="Eukaryota"/>
</dbReference>
<evidence type="ECO:0000313" key="8">
    <source>
        <dbReference type="Proteomes" id="UP000054350"/>
    </source>
</evidence>
<dbReference type="Proteomes" id="UP000054350">
    <property type="component" value="Unassembled WGS sequence"/>
</dbReference>
<dbReference type="STRING" id="578462.A0A0L0SZA8"/>
<gene>
    <name evidence="7" type="ORF">AMAG_12389</name>
</gene>
<comment type="function">
    <text evidence="1">Involved in the partitioning of the mitochondrial organelle and mitochondrial DNA (mtDNA) inheritance.</text>
</comment>
<evidence type="ECO:0000256" key="3">
    <source>
        <dbReference type="ARBA" id="ARBA00008507"/>
    </source>
</evidence>
<dbReference type="InterPro" id="IPR036525">
    <property type="entry name" value="Tubulin/FtsZ_GTPase_sf"/>
</dbReference>
<dbReference type="InterPro" id="IPR029209">
    <property type="entry name" value="DML1/Misato_tubulin"/>
</dbReference>
<dbReference type="PANTHER" id="PTHR13391:SF0">
    <property type="entry name" value="PROTEIN MISATO HOMOLOG 1"/>
    <property type="match status" value="1"/>
</dbReference>
<reference evidence="7 8" key="1">
    <citation type="submission" date="2009-11" db="EMBL/GenBank/DDBJ databases">
        <title>Annotation of Allomyces macrogynus ATCC 38327.</title>
        <authorList>
            <consortium name="The Broad Institute Genome Sequencing Platform"/>
            <person name="Russ C."/>
            <person name="Cuomo C."/>
            <person name="Burger G."/>
            <person name="Gray M.W."/>
            <person name="Holland P.W.H."/>
            <person name="King N."/>
            <person name="Lang F.B.F."/>
            <person name="Roger A.J."/>
            <person name="Ruiz-Trillo I."/>
            <person name="Young S.K."/>
            <person name="Zeng Q."/>
            <person name="Gargeya S."/>
            <person name="Fitzgerald M."/>
            <person name="Haas B."/>
            <person name="Abouelleil A."/>
            <person name="Alvarado L."/>
            <person name="Arachchi H.M."/>
            <person name="Berlin A."/>
            <person name="Chapman S.B."/>
            <person name="Gearin G."/>
            <person name="Goldberg J."/>
            <person name="Griggs A."/>
            <person name="Gujja S."/>
            <person name="Hansen M."/>
            <person name="Heiman D."/>
            <person name="Howarth C."/>
            <person name="Larimer J."/>
            <person name="Lui A."/>
            <person name="MacDonald P.J.P."/>
            <person name="McCowen C."/>
            <person name="Montmayeur A."/>
            <person name="Murphy C."/>
            <person name="Neiman D."/>
            <person name="Pearson M."/>
            <person name="Priest M."/>
            <person name="Roberts A."/>
            <person name="Saif S."/>
            <person name="Shea T."/>
            <person name="Sisk P."/>
            <person name="Stolte C."/>
            <person name="Sykes S."/>
            <person name="Wortman J."/>
            <person name="Nusbaum C."/>
            <person name="Birren B."/>
        </authorList>
    </citation>
    <scope>NUCLEOTIDE SEQUENCE [LARGE SCALE GENOMIC DNA]</scope>
    <source>
        <strain evidence="7 8">ATCC 38327</strain>
    </source>
</reference>
<sequence>MREIITLQLGNYANYVATHVWNAQCAYPADSDVIDHSILFRTGIDLNGHETVTPRTVIVDLKVNYSQLSDDTAAVLEAETSSAADRLWGGGIDSYVRPTAPKSEYHTMLEEEEAAIKVEEPVVGPPPARKRLDPQSVRTWSDYSHSYYHHKSFHGLNRPLRFEWYVNGAEMYTEDDWGNELFEDHLRFFLEESDSPQGFQVFADTDDAFSGLSARALTQLLDEFPKKPLLVTTFSSGMHTNLGLMTAALADAASATDTGAESCMHLMLHGTPVDATAPARYLASAPVAVALESLTLPTRIRHAPRSLGDLVQHVAGAGAGPLATCQVWDRAWSSVGWMPAHAVGDRRARPVAEWVVRREADTPEEGWEQQCARSDEWSTRVAYPRVMPFPDEVERATYVRVCAPDPRAVRGEVEKLARAIQHADAEAAETVRALVPEEEE</sequence>
<keyword evidence="4" id="KW-0496">Mitochondrion</keyword>
<dbReference type="Gene3D" id="3.40.50.1440">
    <property type="entry name" value="Tubulin/FtsZ, GTPase domain"/>
    <property type="match status" value="1"/>
</dbReference>
<protein>
    <recommendedName>
        <fullName evidence="9">DML1/Misato tubulin domain-containing protein</fullName>
    </recommendedName>
</protein>
<evidence type="ECO:0000259" key="6">
    <source>
        <dbReference type="Pfam" id="PF14881"/>
    </source>
</evidence>
<evidence type="ECO:0008006" key="9">
    <source>
        <dbReference type="Google" id="ProtNLM"/>
    </source>
</evidence>
<dbReference type="AlphaFoldDB" id="A0A0L0SZA8"/>
<dbReference type="InterPro" id="IPR049942">
    <property type="entry name" value="DML1/Misato"/>
</dbReference>
<organism evidence="7 8">
    <name type="scientific">Allomyces macrogynus (strain ATCC 38327)</name>
    <name type="common">Allomyces javanicus var. macrogynus</name>
    <dbReference type="NCBI Taxonomy" id="578462"/>
    <lineage>
        <taxon>Eukaryota</taxon>
        <taxon>Fungi</taxon>
        <taxon>Fungi incertae sedis</taxon>
        <taxon>Blastocladiomycota</taxon>
        <taxon>Blastocladiomycetes</taxon>
        <taxon>Blastocladiales</taxon>
        <taxon>Blastocladiaceae</taxon>
        <taxon>Allomyces</taxon>
    </lineage>
</organism>
<dbReference type="GO" id="GO:0005739">
    <property type="term" value="C:mitochondrion"/>
    <property type="evidence" value="ECO:0007669"/>
    <property type="project" value="UniProtKB-SubCell"/>
</dbReference>
<comment type="similarity">
    <text evidence="3">Belongs to the misato family.</text>
</comment>
<feature type="domain" description="DML1/Misato tubulin" evidence="6">
    <location>
        <begin position="131"/>
        <end position="300"/>
    </location>
</feature>
<dbReference type="SUPFAM" id="SSF52490">
    <property type="entry name" value="Tubulin nucleotide-binding domain-like"/>
    <property type="match status" value="1"/>
</dbReference>
<proteinExistence type="inferred from homology"/>
<evidence type="ECO:0000256" key="4">
    <source>
        <dbReference type="ARBA" id="ARBA00023128"/>
    </source>
</evidence>
<dbReference type="GO" id="GO:0007005">
    <property type="term" value="P:mitochondrion organization"/>
    <property type="evidence" value="ECO:0007669"/>
    <property type="project" value="InterPro"/>
</dbReference>
<evidence type="ECO:0000259" key="5">
    <source>
        <dbReference type="Pfam" id="PF10644"/>
    </source>
</evidence>
<keyword evidence="8" id="KW-1185">Reference proteome</keyword>
<reference evidence="8" key="2">
    <citation type="submission" date="2009-11" db="EMBL/GenBank/DDBJ databases">
        <title>The Genome Sequence of Allomyces macrogynus strain ATCC 38327.</title>
        <authorList>
            <consortium name="The Broad Institute Genome Sequencing Platform"/>
            <person name="Russ C."/>
            <person name="Cuomo C."/>
            <person name="Shea T."/>
            <person name="Young S.K."/>
            <person name="Zeng Q."/>
            <person name="Koehrsen M."/>
            <person name="Haas B."/>
            <person name="Borodovsky M."/>
            <person name="Guigo R."/>
            <person name="Alvarado L."/>
            <person name="Berlin A."/>
            <person name="Borenstein D."/>
            <person name="Chen Z."/>
            <person name="Engels R."/>
            <person name="Freedman E."/>
            <person name="Gellesch M."/>
            <person name="Goldberg J."/>
            <person name="Griggs A."/>
            <person name="Gujja S."/>
            <person name="Heiman D."/>
            <person name="Hepburn T."/>
            <person name="Howarth C."/>
            <person name="Jen D."/>
            <person name="Larson L."/>
            <person name="Lewis B."/>
            <person name="Mehta T."/>
            <person name="Park D."/>
            <person name="Pearson M."/>
            <person name="Roberts A."/>
            <person name="Saif S."/>
            <person name="Shenoy N."/>
            <person name="Sisk P."/>
            <person name="Stolte C."/>
            <person name="Sykes S."/>
            <person name="Walk T."/>
            <person name="White J."/>
            <person name="Yandava C."/>
            <person name="Burger G."/>
            <person name="Gray M.W."/>
            <person name="Holland P.W.H."/>
            <person name="King N."/>
            <person name="Lang F.B.F."/>
            <person name="Roger A.J."/>
            <person name="Ruiz-Trillo I."/>
            <person name="Lander E."/>
            <person name="Nusbaum C."/>
        </authorList>
    </citation>
    <scope>NUCLEOTIDE SEQUENCE [LARGE SCALE GENOMIC DNA]</scope>
    <source>
        <strain evidence="8">ATCC 38327</strain>
    </source>
</reference>
<evidence type="ECO:0000256" key="1">
    <source>
        <dbReference type="ARBA" id="ARBA00003757"/>
    </source>
</evidence>
<dbReference type="VEuPathDB" id="FungiDB:AMAG_12389"/>